<dbReference type="GO" id="GO:0004095">
    <property type="term" value="F:carnitine O-palmitoyltransferase activity"/>
    <property type="evidence" value="ECO:0007669"/>
    <property type="project" value="UniProtKB-EC"/>
</dbReference>
<keyword evidence="12" id="KW-0496">Mitochondrion</keyword>
<evidence type="ECO:0000256" key="14">
    <source>
        <dbReference type="ARBA" id="ARBA00023315"/>
    </source>
</evidence>
<evidence type="ECO:0000256" key="3">
    <source>
        <dbReference type="ARBA" id="ARBA00005005"/>
    </source>
</evidence>
<keyword evidence="14 17" id="KW-0012">Acyltransferase</keyword>
<keyword evidence="13" id="KW-0472">Membrane</keyword>
<keyword evidence="7 17" id="KW-0808">Transferase</keyword>
<dbReference type="Gene3D" id="3.30.559.10">
    <property type="entry name" value="Chloramphenicol acetyltransferase-like domain"/>
    <property type="match status" value="1"/>
</dbReference>
<keyword evidence="11" id="KW-0443">Lipid metabolism</keyword>
<dbReference type="EMBL" id="DF143899">
    <property type="protein sequence ID" value="GAA54518.1"/>
    <property type="molecule type" value="Genomic_DNA"/>
</dbReference>
<dbReference type="GO" id="GO:0006631">
    <property type="term" value="P:fatty acid metabolic process"/>
    <property type="evidence" value="ECO:0007669"/>
    <property type="project" value="UniProtKB-KW"/>
</dbReference>
<sequence length="651" mass="74595">MYATRKRTNWYDMLWMYLVTLFKSKHPRLYGYQYSLPNLPLPSLRDTIDRYLLSVRHLLPLEEYEERVRQAELFRKGPGRKLQFFLWMKTWFTSNYVTDWWEDYVYLASREPIMANSNFYGVQWKFTRTVQPTQSARAALLTYLFLKVREQITREELEPLLVNKLVPLCSWQYERPFNTTRIPCLEKDKLIHLSDSNHIAVYHRGRFYRCPVLVDGHHLSAAEFEYMFNRILYFDDSPSATGEEKLAAFTAGPRDAWAIARSTFFSSGINRTSLDAIERAAFFVALDDEQRDLDSDVNEDLSYLGKTFLTGNCYNRWFDKSFTLIVLSNSSCGFNAEHSWGDAPILSHLIELICAEENVGIEQNTPGLHYTASGSCDGPVSKQVWPTRLRWDIPPECVQAMEASYNIARSLADSIDLYVMRFRDFGSGFMKKAGFSPDAFMQISLQLAYFMDTGNFALVYESSMTRIFREGRTETVRSCSAEVVKFIRAISDNSTTTEHCIELLRDATNRHVRLVRDAISGKGVDRHLFALYVVSKFLHMDDQFLKKVLSDPWRLSTSQTPINQTGRLSLPADHPDIDRGCGGGFGPVDKNGYGVSYIFASDNCICLHISSSFGCPDTSSERFARTIGLALNRIRALVSAPRLSSGVSDIY</sequence>
<dbReference type="PANTHER" id="PTHR22589">
    <property type="entry name" value="CARNITINE O-ACYLTRANSFERASE"/>
    <property type="match status" value="1"/>
</dbReference>
<keyword evidence="20" id="KW-1185">Reference proteome</keyword>
<keyword evidence="10" id="KW-1133">Transmembrane helix</keyword>
<dbReference type="InterPro" id="IPR042231">
    <property type="entry name" value="Cho/carn_acyl_trans_2"/>
</dbReference>
<proteinExistence type="inferred from homology"/>
<keyword evidence="9" id="KW-0276">Fatty acid metabolism</keyword>
<name>G7YNI7_CLOSI</name>
<evidence type="ECO:0000259" key="18">
    <source>
        <dbReference type="Pfam" id="PF00755"/>
    </source>
</evidence>
<dbReference type="Proteomes" id="UP000008909">
    <property type="component" value="Unassembled WGS sequence"/>
</dbReference>
<evidence type="ECO:0000256" key="10">
    <source>
        <dbReference type="ARBA" id="ARBA00022989"/>
    </source>
</evidence>
<evidence type="ECO:0000313" key="19">
    <source>
        <dbReference type="EMBL" id="GAA54518.1"/>
    </source>
</evidence>
<evidence type="ECO:0000256" key="17">
    <source>
        <dbReference type="RuleBase" id="RU003801"/>
    </source>
</evidence>
<dbReference type="InterPro" id="IPR000542">
    <property type="entry name" value="Carn_acyl_trans"/>
</dbReference>
<evidence type="ECO:0000313" key="20">
    <source>
        <dbReference type="Proteomes" id="UP000008909"/>
    </source>
</evidence>
<dbReference type="PROSITE" id="PS00440">
    <property type="entry name" value="ACYLTRANSF_C_2"/>
    <property type="match status" value="1"/>
</dbReference>
<evidence type="ECO:0000256" key="12">
    <source>
        <dbReference type="ARBA" id="ARBA00023128"/>
    </source>
</evidence>
<evidence type="ECO:0000256" key="5">
    <source>
        <dbReference type="ARBA" id="ARBA00013243"/>
    </source>
</evidence>
<dbReference type="SUPFAM" id="SSF52777">
    <property type="entry name" value="CoA-dependent acyltransferases"/>
    <property type="match status" value="2"/>
</dbReference>
<reference evidence="19" key="1">
    <citation type="journal article" date="2011" name="Genome Biol.">
        <title>The draft genome of the carcinogenic human liver fluke Clonorchis sinensis.</title>
        <authorList>
            <person name="Wang X."/>
            <person name="Chen W."/>
            <person name="Huang Y."/>
            <person name="Sun J."/>
            <person name="Men J."/>
            <person name="Liu H."/>
            <person name="Luo F."/>
            <person name="Guo L."/>
            <person name="Lv X."/>
            <person name="Deng C."/>
            <person name="Zhou C."/>
            <person name="Fan Y."/>
            <person name="Li X."/>
            <person name="Huang L."/>
            <person name="Hu Y."/>
            <person name="Liang C."/>
            <person name="Hu X."/>
            <person name="Xu J."/>
            <person name="Yu X."/>
        </authorList>
    </citation>
    <scope>NUCLEOTIDE SEQUENCE [LARGE SCALE GENOMIC DNA]</scope>
    <source>
        <strain evidence="19">Henan</strain>
    </source>
</reference>
<feature type="active site" description="Proton acceptor" evidence="16">
    <location>
        <position position="338"/>
    </location>
</feature>
<feature type="domain" description="Choline/carnitine acyltransferase" evidence="18">
    <location>
        <begin position="39"/>
        <end position="627"/>
    </location>
</feature>
<comment type="pathway">
    <text evidence="3">Lipid metabolism; fatty acid beta-oxidation.</text>
</comment>
<organism evidence="19 20">
    <name type="scientific">Clonorchis sinensis</name>
    <name type="common">Chinese liver fluke</name>
    <dbReference type="NCBI Taxonomy" id="79923"/>
    <lineage>
        <taxon>Eukaryota</taxon>
        <taxon>Metazoa</taxon>
        <taxon>Spiralia</taxon>
        <taxon>Lophotrochozoa</taxon>
        <taxon>Platyhelminthes</taxon>
        <taxon>Trematoda</taxon>
        <taxon>Digenea</taxon>
        <taxon>Opisthorchiida</taxon>
        <taxon>Opisthorchiata</taxon>
        <taxon>Opisthorchiidae</taxon>
        <taxon>Clonorchis</taxon>
    </lineage>
</organism>
<dbReference type="GO" id="GO:0031966">
    <property type="term" value="C:mitochondrial membrane"/>
    <property type="evidence" value="ECO:0007669"/>
    <property type="project" value="UniProtKB-SubCell"/>
</dbReference>
<dbReference type="EC" id="2.3.1.21" evidence="5"/>
<dbReference type="PROSITE" id="PS00439">
    <property type="entry name" value="ACYLTRANSF_C_1"/>
    <property type="match status" value="1"/>
</dbReference>
<evidence type="ECO:0000256" key="9">
    <source>
        <dbReference type="ARBA" id="ARBA00022832"/>
    </source>
</evidence>
<dbReference type="InterPro" id="IPR039551">
    <property type="entry name" value="Cho/carn_acyl_trans"/>
</dbReference>
<comment type="similarity">
    <text evidence="4 17">Belongs to the carnitine/choline acetyltransferase family.</text>
</comment>
<gene>
    <name evidence="19" type="ORF">CLF_103550</name>
</gene>
<comment type="subcellular location">
    <subcellularLocation>
        <location evidence="1">Membrane</location>
        <topology evidence="1">Multi-pass membrane protein</topology>
    </subcellularLocation>
    <subcellularLocation>
        <location evidence="2">Mitochondrion membrane</location>
    </subcellularLocation>
</comment>
<keyword evidence="8" id="KW-0812">Transmembrane</keyword>
<dbReference type="FunFam" id="3.30.559.10:FF:000002">
    <property type="entry name" value="carnitine O-palmitoyltransferase 1, liver isoform"/>
    <property type="match status" value="1"/>
</dbReference>
<evidence type="ECO:0000256" key="15">
    <source>
        <dbReference type="ARBA" id="ARBA00048480"/>
    </source>
</evidence>
<evidence type="ECO:0000256" key="8">
    <source>
        <dbReference type="ARBA" id="ARBA00022692"/>
    </source>
</evidence>
<dbReference type="InterPro" id="IPR023213">
    <property type="entry name" value="CAT-like_dom_sf"/>
</dbReference>
<accession>G7YNI7</accession>
<dbReference type="GO" id="GO:0009437">
    <property type="term" value="P:carnitine metabolic process"/>
    <property type="evidence" value="ECO:0007669"/>
    <property type="project" value="TreeGrafter"/>
</dbReference>
<evidence type="ECO:0000256" key="1">
    <source>
        <dbReference type="ARBA" id="ARBA00004141"/>
    </source>
</evidence>
<dbReference type="FunFam" id="3.30.559.70:FF:000001">
    <property type="entry name" value="Carnitine O-palmitoyltransferase 1, liver isoform"/>
    <property type="match status" value="1"/>
</dbReference>
<dbReference type="Pfam" id="PF00755">
    <property type="entry name" value="Carn_acyltransf"/>
    <property type="match status" value="1"/>
</dbReference>
<evidence type="ECO:0000256" key="11">
    <source>
        <dbReference type="ARBA" id="ARBA00023098"/>
    </source>
</evidence>
<dbReference type="GO" id="GO:0015909">
    <property type="term" value="P:long-chain fatty acid transport"/>
    <property type="evidence" value="ECO:0007669"/>
    <property type="project" value="UniProtKB-ARBA"/>
</dbReference>
<dbReference type="AlphaFoldDB" id="G7YNI7"/>
<comment type="catalytic activity">
    <reaction evidence="15">
        <text>(R)-carnitine + hexadecanoyl-CoA = O-hexadecanoyl-(R)-carnitine + CoA</text>
        <dbReference type="Rhea" id="RHEA:12661"/>
        <dbReference type="ChEBI" id="CHEBI:16347"/>
        <dbReference type="ChEBI" id="CHEBI:17490"/>
        <dbReference type="ChEBI" id="CHEBI:57287"/>
        <dbReference type="ChEBI" id="CHEBI:57379"/>
        <dbReference type="EC" id="2.3.1.21"/>
    </reaction>
    <physiologicalReaction direction="left-to-right" evidence="15">
        <dbReference type="Rhea" id="RHEA:12662"/>
    </physiologicalReaction>
</comment>
<evidence type="ECO:0000256" key="4">
    <source>
        <dbReference type="ARBA" id="ARBA00005232"/>
    </source>
</evidence>
<keyword evidence="6" id="KW-0813">Transport</keyword>
<evidence type="ECO:0000256" key="2">
    <source>
        <dbReference type="ARBA" id="ARBA00004325"/>
    </source>
</evidence>
<evidence type="ECO:0000256" key="7">
    <source>
        <dbReference type="ARBA" id="ARBA00022679"/>
    </source>
</evidence>
<dbReference type="Gene3D" id="3.30.559.70">
    <property type="entry name" value="Choline/Carnitine o-acyltransferase, domain 2"/>
    <property type="match status" value="1"/>
</dbReference>
<protein>
    <recommendedName>
        <fullName evidence="5">carnitine O-palmitoyltransferase</fullName>
        <ecNumber evidence="5">2.3.1.21</ecNumber>
    </recommendedName>
</protein>
<evidence type="ECO:0000256" key="13">
    <source>
        <dbReference type="ARBA" id="ARBA00023136"/>
    </source>
</evidence>
<evidence type="ECO:0000256" key="16">
    <source>
        <dbReference type="PIRSR" id="PIRSR600542-1"/>
    </source>
</evidence>
<evidence type="ECO:0000256" key="6">
    <source>
        <dbReference type="ARBA" id="ARBA00022448"/>
    </source>
</evidence>
<dbReference type="PANTHER" id="PTHR22589:SF31">
    <property type="entry name" value="CARNITINE O-PALMITOYLTRANSFERASE"/>
    <property type="match status" value="1"/>
</dbReference>
<reference key="2">
    <citation type="submission" date="2011-10" db="EMBL/GenBank/DDBJ databases">
        <title>The genome and transcriptome sequence of Clonorchis sinensis provide insights into the carcinogenic liver fluke.</title>
        <authorList>
            <person name="Wang X."/>
            <person name="Huang Y."/>
            <person name="Chen W."/>
            <person name="Liu H."/>
            <person name="Guo L."/>
            <person name="Chen Y."/>
            <person name="Luo F."/>
            <person name="Zhou W."/>
            <person name="Sun J."/>
            <person name="Mao Q."/>
            <person name="Liang P."/>
            <person name="Zhou C."/>
            <person name="Tian Y."/>
            <person name="Men J."/>
            <person name="Lv X."/>
            <person name="Huang L."/>
            <person name="Zhou J."/>
            <person name="Hu Y."/>
            <person name="Li R."/>
            <person name="Zhang F."/>
            <person name="Lei H."/>
            <person name="Li X."/>
            <person name="Hu X."/>
            <person name="Liang C."/>
            <person name="Xu J."/>
            <person name="Wu Z."/>
            <person name="Yu X."/>
        </authorList>
    </citation>
    <scope>NUCLEOTIDE SEQUENCE</scope>
    <source>
        <strain>Henan</strain>
    </source>
</reference>